<evidence type="ECO:0000256" key="3">
    <source>
        <dbReference type="ARBA" id="ARBA00009431"/>
    </source>
</evidence>
<sequence length="124" mass="13497">MLGFFLENGPIRIASDGTISVNKYSWDTVSDYIWIDQPVGVGFSTANAAGYVTDEDQMGADFMGFLANLVKVFPTLATRPLHLTGESYAGMYIPYIMKAYFSMANPLSASWAAVETLCCALKSV</sequence>
<keyword evidence="13" id="KW-0325">Glycoprotein</keyword>
<evidence type="ECO:0000256" key="7">
    <source>
        <dbReference type="ARBA" id="ARBA00022703"/>
    </source>
</evidence>
<keyword evidence="10" id="KW-1133">Transmembrane helix</keyword>
<organism evidence="15 16">
    <name type="scientific">Mycena metata</name>
    <dbReference type="NCBI Taxonomy" id="1033252"/>
    <lineage>
        <taxon>Eukaryota</taxon>
        <taxon>Fungi</taxon>
        <taxon>Dikarya</taxon>
        <taxon>Basidiomycota</taxon>
        <taxon>Agaricomycotina</taxon>
        <taxon>Agaricomycetes</taxon>
        <taxon>Agaricomycetidae</taxon>
        <taxon>Agaricales</taxon>
        <taxon>Marasmiineae</taxon>
        <taxon>Mycenaceae</taxon>
        <taxon>Mycena</taxon>
    </lineage>
</organism>
<name>A0AAD7MGM8_9AGAR</name>
<keyword evidence="9 14" id="KW-0378">Hydrolase</keyword>
<evidence type="ECO:0000256" key="6">
    <source>
        <dbReference type="ARBA" id="ARBA00022692"/>
    </source>
</evidence>
<evidence type="ECO:0000256" key="8">
    <source>
        <dbReference type="ARBA" id="ARBA00022729"/>
    </source>
</evidence>
<evidence type="ECO:0000256" key="10">
    <source>
        <dbReference type="ARBA" id="ARBA00022989"/>
    </source>
</evidence>
<comment type="similarity">
    <text evidence="3 14">Belongs to the peptidase S10 family.</text>
</comment>
<evidence type="ECO:0000313" key="15">
    <source>
        <dbReference type="EMBL" id="KAJ7715446.1"/>
    </source>
</evidence>
<dbReference type="AlphaFoldDB" id="A0AAD7MGM8"/>
<gene>
    <name evidence="15" type="ORF">B0H16DRAFT_1805270</name>
</gene>
<dbReference type="PANTHER" id="PTHR11802:SF190">
    <property type="entry name" value="PHEROMONE-PROCESSING CARBOXYPEPTIDASE KEX1"/>
    <property type="match status" value="1"/>
</dbReference>
<evidence type="ECO:0000256" key="9">
    <source>
        <dbReference type="ARBA" id="ARBA00022801"/>
    </source>
</evidence>
<evidence type="ECO:0000313" key="16">
    <source>
        <dbReference type="Proteomes" id="UP001215598"/>
    </source>
</evidence>
<dbReference type="GO" id="GO:0006915">
    <property type="term" value="P:apoptotic process"/>
    <property type="evidence" value="ECO:0007669"/>
    <property type="project" value="UniProtKB-KW"/>
</dbReference>
<protein>
    <recommendedName>
        <fullName evidence="14">Carboxypeptidase</fullName>
        <ecNumber evidence="14">3.4.16.-</ecNumber>
    </recommendedName>
</protein>
<dbReference type="GO" id="GO:0005794">
    <property type="term" value="C:Golgi apparatus"/>
    <property type="evidence" value="ECO:0007669"/>
    <property type="project" value="UniProtKB-SubCell"/>
</dbReference>
<evidence type="ECO:0000256" key="14">
    <source>
        <dbReference type="RuleBase" id="RU361156"/>
    </source>
</evidence>
<dbReference type="GO" id="GO:0006508">
    <property type="term" value="P:proteolysis"/>
    <property type="evidence" value="ECO:0007669"/>
    <property type="project" value="UniProtKB-KW"/>
</dbReference>
<keyword evidence="4 14" id="KW-0121">Carboxypeptidase</keyword>
<comment type="caution">
    <text evidence="15">The sequence shown here is derived from an EMBL/GenBank/DDBJ whole genome shotgun (WGS) entry which is preliminary data.</text>
</comment>
<keyword evidence="5 14" id="KW-0645">Protease</keyword>
<keyword evidence="16" id="KW-1185">Reference proteome</keyword>
<evidence type="ECO:0000256" key="1">
    <source>
        <dbReference type="ARBA" id="ARBA00001003"/>
    </source>
</evidence>
<keyword evidence="6" id="KW-0812">Transmembrane</keyword>
<evidence type="ECO:0000256" key="4">
    <source>
        <dbReference type="ARBA" id="ARBA00022645"/>
    </source>
</evidence>
<dbReference type="EMBL" id="JARKIB010000307">
    <property type="protein sequence ID" value="KAJ7715446.1"/>
    <property type="molecule type" value="Genomic_DNA"/>
</dbReference>
<keyword evidence="11" id="KW-0333">Golgi apparatus</keyword>
<dbReference type="EC" id="3.4.16.-" evidence="14"/>
<dbReference type="InterPro" id="IPR018202">
    <property type="entry name" value="Ser_caboxypep_ser_AS"/>
</dbReference>
<evidence type="ECO:0000256" key="2">
    <source>
        <dbReference type="ARBA" id="ARBA00004393"/>
    </source>
</evidence>
<keyword evidence="8" id="KW-0732">Signal</keyword>
<accession>A0AAD7MGM8</accession>
<dbReference type="GO" id="GO:0004185">
    <property type="term" value="F:serine-type carboxypeptidase activity"/>
    <property type="evidence" value="ECO:0007669"/>
    <property type="project" value="UniProtKB-UniRule"/>
</dbReference>
<dbReference type="Pfam" id="PF00450">
    <property type="entry name" value="Peptidase_S10"/>
    <property type="match status" value="1"/>
</dbReference>
<dbReference type="Gene3D" id="3.40.50.1820">
    <property type="entry name" value="alpha/beta hydrolase"/>
    <property type="match status" value="1"/>
</dbReference>
<evidence type="ECO:0000256" key="11">
    <source>
        <dbReference type="ARBA" id="ARBA00023034"/>
    </source>
</evidence>
<dbReference type="PROSITE" id="PS00131">
    <property type="entry name" value="CARBOXYPEPT_SER_SER"/>
    <property type="match status" value="1"/>
</dbReference>
<dbReference type="PANTHER" id="PTHR11802">
    <property type="entry name" value="SERINE PROTEASE FAMILY S10 SERINE CARBOXYPEPTIDASE"/>
    <property type="match status" value="1"/>
</dbReference>
<keyword evidence="12" id="KW-0472">Membrane</keyword>
<evidence type="ECO:0000256" key="5">
    <source>
        <dbReference type="ARBA" id="ARBA00022670"/>
    </source>
</evidence>
<dbReference type="InterPro" id="IPR029058">
    <property type="entry name" value="AB_hydrolase_fold"/>
</dbReference>
<comment type="subcellular location">
    <subcellularLocation>
        <location evidence="2">Golgi apparatus</location>
        <location evidence="2">trans-Golgi network membrane</location>
        <topology evidence="2">Single-pass type I membrane protein</topology>
    </subcellularLocation>
</comment>
<evidence type="ECO:0000256" key="12">
    <source>
        <dbReference type="ARBA" id="ARBA00023136"/>
    </source>
</evidence>
<evidence type="ECO:0000256" key="13">
    <source>
        <dbReference type="ARBA" id="ARBA00023180"/>
    </source>
</evidence>
<dbReference type="Proteomes" id="UP001215598">
    <property type="component" value="Unassembled WGS sequence"/>
</dbReference>
<comment type="catalytic activity">
    <reaction evidence="1">
        <text>Preferential release of a C-terminal arginine or lysine residue.</text>
        <dbReference type="EC" id="3.4.16.6"/>
    </reaction>
</comment>
<reference evidence="15" key="1">
    <citation type="submission" date="2023-03" db="EMBL/GenBank/DDBJ databases">
        <title>Massive genome expansion in bonnet fungi (Mycena s.s.) driven by repeated elements and novel gene families across ecological guilds.</title>
        <authorList>
            <consortium name="Lawrence Berkeley National Laboratory"/>
            <person name="Harder C.B."/>
            <person name="Miyauchi S."/>
            <person name="Viragh M."/>
            <person name="Kuo A."/>
            <person name="Thoen E."/>
            <person name="Andreopoulos B."/>
            <person name="Lu D."/>
            <person name="Skrede I."/>
            <person name="Drula E."/>
            <person name="Henrissat B."/>
            <person name="Morin E."/>
            <person name="Kohler A."/>
            <person name="Barry K."/>
            <person name="LaButti K."/>
            <person name="Morin E."/>
            <person name="Salamov A."/>
            <person name="Lipzen A."/>
            <person name="Mereny Z."/>
            <person name="Hegedus B."/>
            <person name="Baldrian P."/>
            <person name="Stursova M."/>
            <person name="Weitz H."/>
            <person name="Taylor A."/>
            <person name="Grigoriev I.V."/>
            <person name="Nagy L.G."/>
            <person name="Martin F."/>
            <person name="Kauserud H."/>
        </authorList>
    </citation>
    <scope>NUCLEOTIDE SEQUENCE</scope>
    <source>
        <strain evidence="15">CBHHK182m</strain>
    </source>
</reference>
<keyword evidence="7" id="KW-0053">Apoptosis</keyword>
<dbReference type="PRINTS" id="PR00724">
    <property type="entry name" value="CRBOXYPTASEC"/>
</dbReference>
<dbReference type="InterPro" id="IPR001563">
    <property type="entry name" value="Peptidase_S10"/>
</dbReference>
<proteinExistence type="inferred from homology"/>
<dbReference type="SUPFAM" id="SSF53474">
    <property type="entry name" value="alpha/beta-Hydrolases"/>
    <property type="match status" value="1"/>
</dbReference>